<evidence type="ECO:0008006" key="9">
    <source>
        <dbReference type="Google" id="ProtNLM"/>
    </source>
</evidence>
<dbReference type="EMBL" id="HBIV01028567">
    <property type="protein sequence ID" value="CAE0668816.1"/>
    <property type="molecule type" value="Transcribed_RNA"/>
</dbReference>
<dbReference type="InterPro" id="IPR020845">
    <property type="entry name" value="AMP-binding_CS"/>
</dbReference>
<dbReference type="Pfam" id="PF13193">
    <property type="entry name" value="AMP-binding_C"/>
    <property type="match status" value="1"/>
</dbReference>
<evidence type="ECO:0000259" key="7">
    <source>
        <dbReference type="Pfam" id="PF13193"/>
    </source>
</evidence>
<sequence>MSAGAASSLSFSGRLAPPRRPRAGRATRGDREGTWLPYYRTQLTMPALLDRAALHHSETMISTRVSDGLNYIITYGTHQMRTKKLASALTMLGIQKGDVIGSFMWNNSRHLQIYHGVPCMGCVLHTINIRLHPEKIAYIIQHAEDVALFVDESLLPMIAKVPKEAFRNLKLLVICGKDERPPRNGVKGCVLPELSGDTKILEFEDLMKMGDPSFAWPDLDENDPMALCYTSGTTGMPKGVMYSHRSQYITVMGNLAASQQGFRPIDTALPVVPMFHAMAWGIPYAALTVGCELVLTNEYMSPNDIISMIKDFRVTVLSGVPTIWQGLKRALQADPEKHKKIKGVFTRGTVGGSKFAIDLLRWFWSEWGVEVIQTWGMTETNPLGSATRRMDGQDHLNFFSDEHLKTVGRPVVGNEFKIIDPDTGEALPRDAKSVGELLVRGPAVTTAYYKKIGKTPKSFVNNWLNTGDLASISQHGYVTIHDRAKDVIKSGGEWISSVDLENTIRSMPQVRLACVVGVPHPKWDERPIAVVELEEGKTVLSLTEVRKHCAEHFAKFQLPDDVLIWAKVPVSGTGKIDKKVVRAKLAKLKYVLPALRQARRSKL</sequence>
<dbReference type="InterPro" id="IPR042099">
    <property type="entry name" value="ANL_N_sf"/>
</dbReference>
<dbReference type="PANTHER" id="PTHR43859">
    <property type="entry name" value="ACYL-ACTIVATING ENZYME"/>
    <property type="match status" value="1"/>
</dbReference>
<dbReference type="InterPro" id="IPR025110">
    <property type="entry name" value="AMP-bd_C"/>
</dbReference>
<dbReference type="GO" id="GO:0016874">
    <property type="term" value="F:ligase activity"/>
    <property type="evidence" value="ECO:0007669"/>
    <property type="project" value="UniProtKB-KW"/>
</dbReference>
<evidence type="ECO:0000256" key="1">
    <source>
        <dbReference type="ARBA" id="ARBA00006432"/>
    </source>
</evidence>
<dbReference type="Gene3D" id="3.30.300.30">
    <property type="match status" value="1"/>
</dbReference>
<dbReference type="NCBIfam" id="NF004837">
    <property type="entry name" value="PRK06187.1"/>
    <property type="match status" value="1"/>
</dbReference>
<evidence type="ECO:0000256" key="3">
    <source>
        <dbReference type="ARBA" id="ARBA00022832"/>
    </source>
</evidence>
<dbReference type="Pfam" id="PF00501">
    <property type="entry name" value="AMP-binding"/>
    <property type="match status" value="1"/>
</dbReference>
<feature type="domain" description="AMP-dependent synthetase/ligase" evidence="6">
    <location>
        <begin position="68"/>
        <end position="449"/>
    </location>
</feature>
<reference evidence="8" key="1">
    <citation type="submission" date="2021-01" db="EMBL/GenBank/DDBJ databases">
        <authorList>
            <person name="Corre E."/>
            <person name="Pelletier E."/>
            <person name="Niang G."/>
            <person name="Scheremetjew M."/>
            <person name="Finn R."/>
            <person name="Kale V."/>
            <person name="Holt S."/>
            <person name="Cochrane G."/>
            <person name="Meng A."/>
            <person name="Brown T."/>
            <person name="Cohen L."/>
        </authorList>
    </citation>
    <scope>NUCLEOTIDE SEQUENCE</scope>
    <source>
        <strain evidence="8">CCCM811</strain>
    </source>
</reference>
<dbReference type="InterPro" id="IPR000873">
    <property type="entry name" value="AMP-dep_synth/lig_dom"/>
</dbReference>
<keyword evidence="2" id="KW-0436">Ligase</keyword>
<dbReference type="PANTHER" id="PTHR43859:SF4">
    <property type="entry name" value="BUTANOATE--COA LIGASE AAE1-RELATED"/>
    <property type="match status" value="1"/>
</dbReference>
<feature type="domain" description="AMP-binding enzyme C-terminal" evidence="7">
    <location>
        <begin position="500"/>
        <end position="575"/>
    </location>
</feature>
<gene>
    <name evidence="8" type="ORF">LGLO00237_LOCUS20443</name>
</gene>
<dbReference type="InterPro" id="IPR045851">
    <property type="entry name" value="AMP-bd_C_sf"/>
</dbReference>
<evidence type="ECO:0000256" key="2">
    <source>
        <dbReference type="ARBA" id="ARBA00022598"/>
    </source>
</evidence>
<evidence type="ECO:0000259" key="6">
    <source>
        <dbReference type="Pfam" id="PF00501"/>
    </source>
</evidence>
<comment type="similarity">
    <text evidence="1">Belongs to the ATP-dependent AMP-binding enzyme family.</text>
</comment>
<dbReference type="AlphaFoldDB" id="A0A7S3Z1M7"/>
<accession>A0A7S3Z1M7</accession>
<protein>
    <recommendedName>
        <fullName evidence="9">AMP-dependent synthetase/ligase domain-containing protein</fullName>
    </recommendedName>
</protein>
<evidence type="ECO:0000256" key="4">
    <source>
        <dbReference type="ARBA" id="ARBA00023098"/>
    </source>
</evidence>
<dbReference type="PROSITE" id="PS00455">
    <property type="entry name" value="AMP_BINDING"/>
    <property type="match status" value="1"/>
</dbReference>
<proteinExistence type="inferred from homology"/>
<feature type="compositionally biased region" description="Low complexity" evidence="5">
    <location>
        <begin position="1"/>
        <end position="16"/>
    </location>
</feature>
<keyword evidence="4" id="KW-0443">Lipid metabolism</keyword>
<keyword evidence="3" id="KW-0276">Fatty acid metabolism</keyword>
<dbReference type="Gene3D" id="3.40.50.12780">
    <property type="entry name" value="N-terminal domain of ligase-like"/>
    <property type="match status" value="1"/>
</dbReference>
<dbReference type="GO" id="GO:0006631">
    <property type="term" value="P:fatty acid metabolic process"/>
    <property type="evidence" value="ECO:0007669"/>
    <property type="project" value="UniProtKB-KW"/>
</dbReference>
<evidence type="ECO:0000313" key="8">
    <source>
        <dbReference type="EMBL" id="CAE0668816.1"/>
    </source>
</evidence>
<feature type="region of interest" description="Disordered" evidence="5">
    <location>
        <begin position="1"/>
        <end position="29"/>
    </location>
</feature>
<evidence type="ECO:0000256" key="5">
    <source>
        <dbReference type="SAM" id="MobiDB-lite"/>
    </source>
</evidence>
<name>A0A7S3Z1M7_9EUKA</name>
<dbReference type="SUPFAM" id="SSF56801">
    <property type="entry name" value="Acetyl-CoA synthetase-like"/>
    <property type="match status" value="1"/>
</dbReference>
<organism evidence="8">
    <name type="scientific">Lotharella globosa</name>
    <dbReference type="NCBI Taxonomy" id="91324"/>
    <lineage>
        <taxon>Eukaryota</taxon>
        <taxon>Sar</taxon>
        <taxon>Rhizaria</taxon>
        <taxon>Cercozoa</taxon>
        <taxon>Chlorarachniophyceae</taxon>
        <taxon>Lotharella</taxon>
    </lineage>
</organism>